<proteinExistence type="predicted"/>
<keyword evidence="3" id="KW-1185">Reference proteome</keyword>
<evidence type="ECO:0000256" key="1">
    <source>
        <dbReference type="SAM" id="Phobius"/>
    </source>
</evidence>
<protein>
    <recommendedName>
        <fullName evidence="4">Outer membrane protein beta-barrel domain-containing protein</fullName>
    </recommendedName>
</protein>
<comment type="caution">
    <text evidence="2">The sequence shown here is derived from an EMBL/GenBank/DDBJ whole genome shotgun (WGS) entry which is preliminary data.</text>
</comment>
<evidence type="ECO:0000313" key="3">
    <source>
        <dbReference type="Proteomes" id="UP000223913"/>
    </source>
</evidence>
<dbReference type="EMBL" id="PDUD01000025">
    <property type="protein sequence ID" value="PHN04398.1"/>
    <property type="molecule type" value="Genomic_DNA"/>
</dbReference>
<feature type="transmembrane region" description="Helical" evidence="1">
    <location>
        <begin position="25"/>
        <end position="43"/>
    </location>
</feature>
<organism evidence="2 3">
    <name type="scientific">Flavilitoribacter nigricans (strain ATCC 23147 / DSM 23189 / NBRC 102662 / NCIMB 1420 / SS-2)</name>
    <name type="common">Lewinella nigricans</name>
    <dbReference type="NCBI Taxonomy" id="1122177"/>
    <lineage>
        <taxon>Bacteria</taxon>
        <taxon>Pseudomonadati</taxon>
        <taxon>Bacteroidota</taxon>
        <taxon>Saprospiria</taxon>
        <taxon>Saprospirales</taxon>
        <taxon>Lewinellaceae</taxon>
        <taxon>Flavilitoribacter</taxon>
    </lineage>
</organism>
<accession>A0A2D0N7M3</accession>
<dbReference type="Proteomes" id="UP000223913">
    <property type="component" value="Unassembled WGS sequence"/>
</dbReference>
<keyword evidence="1" id="KW-1133">Transmembrane helix</keyword>
<sequence length="210" mass="23575">MKNDFSGPGSHYRPTIHQNNYNMKTYKLLLVATFCLFSIAMFGQREETLFGRAGGLTGAWGAPVYNYSQFGEDWVYVRGGYGGLEFGRSLFLGWGGFRTRENVNIEGVDPFRFRYGGFILGVAPNAYRSVHARFNVLTGGGRLDLADGERDRVFVMQPSAGIEVNVFQWMRLGLDGGYRFVMDSDVANLESGDLSAPFFQIDLKFGFSWD</sequence>
<gene>
    <name evidence="2" type="ORF">CRP01_20525</name>
</gene>
<keyword evidence="1" id="KW-0472">Membrane</keyword>
<keyword evidence="1" id="KW-0812">Transmembrane</keyword>
<reference evidence="2 3" key="1">
    <citation type="submission" date="2017-10" db="EMBL/GenBank/DDBJ databases">
        <title>The draft genome sequence of Lewinella nigricans NBRC 102662.</title>
        <authorList>
            <person name="Wang K."/>
        </authorList>
    </citation>
    <scope>NUCLEOTIDE SEQUENCE [LARGE SCALE GENOMIC DNA]</scope>
    <source>
        <strain evidence="2 3">NBRC 102662</strain>
    </source>
</reference>
<dbReference type="AlphaFoldDB" id="A0A2D0N7M3"/>
<name>A0A2D0N7M3_FLAN2</name>
<evidence type="ECO:0008006" key="4">
    <source>
        <dbReference type="Google" id="ProtNLM"/>
    </source>
</evidence>
<evidence type="ECO:0000313" key="2">
    <source>
        <dbReference type="EMBL" id="PHN04398.1"/>
    </source>
</evidence>